<dbReference type="RefSeq" id="WP_163492147.1">
    <property type="nucleotide sequence ID" value="NZ_JACVEL010000010.1"/>
</dbReference>
<organism evidence="1 2">
    <name type="scientific">Taishania pollutisoli</name>
    <dbReference type="NCBI Taxonomy" id="2766479"/>
    <lineage>
        <taxon>Bacteria</taxon>
        <taxon>Pseudomonadati</taxon>
        <taxon>Bacteroidota</taxon>
        <taxon>Flavobacteriia</taxon>
        <taxon>Flavobacteriales</taxon>
        <taxon>Crocinitomicaceae</taxon>
        <taxon>Taishania</taxon>
    </lineage>
</organism>
<dbReference type="EMBL" id="JACVEL010000010">
    <property type="protein sequence ID" value="MBC9813431.1"/>
    <property type="molecule type" value="Genomic_DNA"/>
</dbReference>
<protein>
    <recommendedName>
        <fullName evidence="3">3-oxoacyl-ACP synthase</fullName>
    </recommendedName>
</protein>
<accession>A0A8J6PKB9</accession>
<dbReference type="AlphaFoldDB" id="A0A8J6PKB9"/>
<gene>
    <name evidence="1" type="ORF">H9Y05_13215</name>
</gene>
<name>A0A8J6PKB9_9FLAO</name>
<sequence length="214" mass="24383">MKITTSSYISAAGAFLNGQQKFTFRETNWQKECYQQLGLDYPKFHKMDHLSKMTVLATELIYSEGHLNALMDDEPELLFANANASQHTDMKFIESYTQQGNPSPSLFVYTLPNILTGELAIRHKWYGENTFFITPQFDSSLFAERLYHAARKGGNWCLCGWVESKVDEKNKVTEECFLFLVALTDNTADRSSFAAALDELLTNYRNGNSGNLNR</sequence>
<evidence type="ECO:0008006" key="3">
    <source>
        <dbReference type="Google" id="ProtNLM"/>
    </source>
</evidence>
<comment type="caution">
    <text evidence="1">The sequence shown here is derived from an EMBL/GenBank/DDBJ whole genome shotgun (WGS) entry which is preliminary data.</text>
</comment>
<reference evidence="1" key="1">
    <citation type="submission" date="2020-09" db="EMBL/GenBank/DDBJ databases">
        <title>Taishania pollutisoli gen. nov., sp. nov., Isolated from Tetrabromobisphenol A-Contaminated Soil.</title>
        <authorList>
            <person name="Chen Q."/>
        </authorList>
    </citation>
    <scope>NUCLEOTIDE SEQUENCE</scope>
    <source>
        <strain evidence="1">CZZ-1</strain>
    </source>
</reference>
<dbReference type="Proteomes" id="UP000652681">
    <property type="component" value="Unassembled WGS sequence"/>
</dbReference>
<evidence type="ECO:0000313" key="2">
    <source>
        <dbReference type="Proteomes" id="UP000652681"/>
    </source>
</evidence>
<keyword evidence="2" id="KW-1185">Reference proteome</keyword>
<proteinExistence type="predicted"/>
<evidence type="ECO:0000313" key="1">
    <source>
        <dbReference type="EMBL" id="MBC9813431.1"/>
    </source>
</evidence>